<comment type="caution">
    <text evidence="2">The sequence shown here is derived from an EMBL/GenBank/DDBJ whole genome shotgun (WGS) entry which is preliminary data.</text>
</comment>
<evidence type="ECO:0000313" key="2">
    <source>
        <dbReference type="EMBL" id="MTV49108.1"/>
    </source>
</evidence>
<sequence length="119" mass="13015">MGVDEKVPRDLELLISNTLRFGLTACGIITLAGLLLFHVAPGGISLQFPTTLFGIWQALLSLQPYGIIDLGLIILIVTPVFRVAASVFMFLRERDYTFVTITLFVLTMLIVSFVLGKAG</sequence>
<dbReference type="AlphaFoldDB" id="A0A6I3SJM2"/>
<evidence type="ECO:0000256" key="1">
    <source>
        <dbReference type="SAM" id="Phobius"/>
    </source>
</evidence>
<evidence type="ECO:0000313" key="3">
    <source>
        <dbReference type="Proteomes" id="UP000430670"/>
    </source>
</evidence>
<feature type="transmembrane region" description="Helical" evidence="1">
    <location>
        <begin position="21"/>
        <end position="44"/>
    </location>
</feature>
<reference evidence="2 3" key="1">
    <citation type="submission" date="2019-11" db="EMBL/GenBank/DDBJ databases">
        <title>Whole-genome sequence of a the green, strictly anaerobic photosynthetic bacterium Heliobacillus mobilis DSM 6151.</title>
        <authorList>
            <person name="Kyndt J.A."/>
            <person name="Meyer T.E."/>
        </authorList>
    </citation>
    <scope>NUCLEOTIDE SEQUENCE [LARGE SCALE GENOMIC DNA]</scope>
    <source>
        <strain evidence="2 3">DSM 6151</strain>
    </source>
</reference>
<proteinExistence type="predicted"/>
<feature type="transmembrane region" description="Helical" evidence="1">
    <location>
        <begin position="96"/>
        <end position="116"/>
    </location>
</feature>
<keyword evidence="3" id="KW-1185">Reference proteome</keyword>
<dbReference type="EMBL" id="WNKU01000008">
    <property type="protein sequence ID" value="MTV49108.1"/>
    <property type="molecule type" value="Genomic_DNA"/>
</dbReference>
<name>A0A6I3SJM2_HELMO</name>
<dbReference type="Pfam" id="PF07843">
    <property type="entry name" value="DUF1634"/>
    <property type="match status" value="1"/>
</dbReference>
<protein>
    <submittedName>
        <fullName evidence="2">DUF1634 domain-containing protein</fullName>
    </submittedName>
</protein>
<gene>
    <name evidence="2" type="ORF">GJ688_08960</name>
</gene>
<feature type="transmembrane region" description="Helical" evidence="1">
    <location>
        <begin position="64"/>
        <end position="84"/>
    </location>
</feature>
<dbReference type="RefSeq" id="WP_155476210.1">
    <property type="nucleotide sequence ID" value="NZ_WNKU01000008.1"/>
</dbReference>
<organism evidence="2 3">
    <name type="scientific">Heliobacterium mobile</name>
    <name type="common">Heliobacillus mobilis</name>
    <dbReference type="NCBI Taxonomy" id="28064"/>
    <lineage>
        <taxon>Bacteria</taxon>
        <taxon>Bacillati</taxon>
        <taxon>Bacillota</taxon>
        <taxon>Clostridia</taxon>
        <taxon>Eubacteriales</taxon>
        <taxon>Heliobacteriaceae</taxon>
        <taxon>Heliobacterium</taxon>
    </lineage>
</organism>
<keyword evidence="1" id="KW-0472">Membrane</keyword>
<keyword evidence="1" id="KW-1133">Transmembrane helix</keyword>
<dbReference type="InterPro" id="IPR012861">
    <property type="entry name" value="DUF1634"/>
</dbReference>
<keyword evidence="1" id="KW-0812">Transmembrane</keyword>
<dbReference type="Proteomes" id="UP000430670">
    <property type="component" value="Unassembled WGS sequence"/>
</dbReference>
<dbReference type="OrthoDB" id="1682804at2"/>
<accession>A0A6I3SJM2</accession>